<feature type="transmembrane region" description="Helical" evidence="1">
    <location>
        <begin position="7"/>
        <end position="28"/>
    </location>
</feature>
<organism evidence="2">
    <name type="scientific">marine metagenome</name>
    <dbReference type="NCBI Taxonomy" id="408172"/>
    <lineage>
        <taxon>unclassified sequences</taxon>
        <taxon>metagenomes</taxon>
        <taxon>ecological metagenomes</taxon>
    </lineage>
</organism>
<dbReference type="EMBL" id="UINC01039289">
    <property type="protein sequence ID" value="SVB37561.1"/>
    <property type="molecule type" value="Genomic_DNA"/>
</dbReference>
<protein>
    <submittedName>
        <fullName evidence="2">Uncharacterized protein</fullName>
    </submittedName>
</protein>
<evidence type="ECO:0000313" key="2">
    <source>
        <dbReference type="EMBL" id="SVB37561.1"/>
    </source>
</evidence>
<dbReference type="AlphaFoldDB" id="A0A382DIM7"/>
<reference evidence="2" key="1">
    <citation type="submission" date="2018-05" db="EMBL/GenBank/DDBJ databases">
        <authorList>
            <person name="Lanie J.A."/>
            <person name="Ng W.-L."/>
            <person name="Kazmierczak K.M."/>
            <person name="Andrzejewski T.M."/>
            <person name="Davidsen T.M."/>
            <person name="Wayne K.J."/>
            <person name="Tettelin H."/>
            <person name="Glass J.I."/>
            <person name="Rusch D."/>
            <person name="Podicherti R."/>
            <person name="Tsui H.-C.T."/>
            <person name="Winkler M.E."/>
        </authorList>
    </citation>
    <scope>NUCLEOTIDE SEQUENCE</scope>
</reference>
<sequence length="166" mass="18406">MRINFKNFGLLEFLVVISAVFVVGMLIWTASTRPAVEAKANLVKENHNKVVDFINDEVNKCGNTDESEKTIWGDPCNGEWLADKVVSYINDNLEIKNPFSEDSKVKTDPDPRIKAEGKAGQTVEMGVIFLMSSNFLPEPGSEWIVGTCFKSPCVAAGNNELTSIYR</sequence>
<gene>
    <name evidence="2" type="ORF">METZ01_LOCUS190415</name>
</gene>
<proteinExistence type="predicted"/>
<keyword evidence="1" id="KW-0812">Transmembrane</keyword>
<keyword evidence="1" id="KW-1133">Transmembrane helix</keyword>
<name>A0A382DIM7_9ZZZZ</name>
<evidence type="ECO:0000256" key="1">
    <source>
        <dbReference type="SAM" id="Phobius"/>
    </source>
</evidence>
<accession>A0A382DIM7</accession>
<keyword evidence="1" id="KW-0472">Membrane</keyword>